<dbReference type="InterPro" id="IPR003034">
    <property type="entry name" value="SAP_dom"/>
</dbReference>
<dbReference type="RefSeq" id="WP_272163172.1">
    <property type="nucleotide sequence ID" value="NZ_CP116507.1"/>
</dbReference>
<dbReference type="AlphaFoldDB" id="A0AAE9XH60"/>
<evidence type="ECO:0000313" key="3">
    <source>
        <dbReference type="Proteomes" id="UP001179600"/>
    </source>
</evidence>
<evidence type="ECO:0000313" key="2">
    <source>
        <dbReference type="EMBL" id="WCG22256.1"/>
    </source>
</evidence>
<dbReference type="InterPro" id="IPR036361">
    <property type="entry name" value="SAP_dom_sf"/>
</dbReference>
<organism evidence="2 3">
    <name type="scientific">Vagococcus lutrae</name>
    <dbReference type="NCBI Taxonomy" id="81947"/>
    <lineage>
        <taxon>Bacteria</taxon>
        <taxon>Bacillati</taxon>
        <taxon>Bacillota</taxon>
        <taxon>Bacilli</taxon>
        <taxon>Lactobacillales</taxon>
        <taxon>Enterococcaceae</taxon>
        <taxon>Vagococcus</taxon>
    </lineage>
</organism>
<name>A0AAE9XH60_9ENTE</name>
<dbReference type="Pfam" id="PF02037">
    <property type="entry name" value="SAP"/>
    <property type="match status" value="1"/>
</dbReference>
<dbReference type="Gene3D" id="1.10.720.30">
    <property type="entry name" value="SAP domain"/>
    <property type="match status" value="1"/>
</dbReference>
<gene>
    <name evidence="2" type="ORF">PML95_07590</name>
</gene>
<proteinExistence type="predicted"/>
<dbReference type="SUPFAM" id="SSF68906">
    <property type="entry name" value="SAP domain"/>
    <property type="match status" value="1"/>
</dbReference>
<feature type="domain" description="SAP" evidence="1">
    <location>
        <begin position="141"/>
        <end position="175"/>
    </location>
</feature>
<protein>
    <submittedName>
        <fullName evidence="2">SAP domain-containing protein</fullName>
    </submittedName>
</protein>
<dbReference type="EMBL" id="CP116507">
    <property type="protein sequence ID" value="WCG22256.1"/>
    <property type="molecule type" value="Genomic_DNA"/>
</dbReference>
<sequence length="387" mass="45511">MKWIVLLFLLAFVLHYPLQTLTIVAFIVSINLFLHKREEKNSLKTEINETHKNTDNSNPNDLMIYNSAQNETVNYHGSKSINSFDGLEIGEIILMDWLENKKQTDLPPDYFSIFYEINYNISINKLASNNYIRTSTPSESLYSLKIKDLKEILKNNSLKVSGKKAELIKRIQDNVEEYLYANTVPKCWSLTNQGKKIIEKYHLLIWAHKNRSHDTCVTPYSVVPYLDSNLGPEEIAYNISKKSFIKNLKDFKYDMATNDLMYQRKLLLSENKLEEALYCVMFALILQLTGLGNSDKDYIYVHKYNVYTSDLKAEIIKLQSMLSLPNSELEEYLMQAYKKIEQDLSSIRLFHNEEELLTCFRTLMYLSKEEYYSIIESWIQRMPDKYR</sequence>
<dbReference type="Proteomes" id="UP001179600">
    <property type="component" value="Chromosome"/>
</dbReference>
<evidence type="ECO:0000259" key="1">
    <source>
        <dbReference type="PROSITE" id="PS50800"/>
    </source>
</evidence>
<dbReference type="SMART" id="SM00513">
    <property type="entry name" value="SAP"/>
    <property type="match status" value="1"/>
</dbReference>
<dbReference type="PROSITE" id="PS50800">
    <property type="entry name" value="SAP"/>
    <property type="match status" value="1"/>
</dbReference>
<reference evidence="2" key="1">
    <citation type="submission" date="2023-01" db="EMBL/GenBank/DDBJ databases">
        <title>Oxazolidinone resistance genes in florfenicol resistant enterococci from beef cattle and veal calves at slaughter.</title>
        <authorList>
            <person name="Biggel M."/>
        </authorList>
    </citation>
    <scope>NUCLEOTIDE SEQUENCE</scope>
    <source>
        <strain evidence="2">K204-1</strain>
    </source>
</reference>
<accession>A0AAE9XH60</accession>